<proteinExistence type="predicted"/>
<name>A0A0A9ZGM5_LYGHE</name>
<dbReference type="AlphaFoldDB" id="A0A0A9ZGM5"/>
<reference evidence="1" key="1">
    <citation type="journal article" date="2014" name="PLoS ONE">
        <title>Transcriptome-Based Identification of ABC Transporters in the Western Tarnished Plant Bug Lygus hesperus.</title>
        <authorList>
            <person name="Hull J.J."/>
            <person name="Chaney K."/>
            <person name="Geib S.M."/>
            <person name="Fabrick J.A."/>
            <person name="Brent C.S."/>
            <person name="Walsh D."/>
            <person name="Lavine L.C."/>
        </authorList>
    </citation>
    <scope>NUCLEOTIDE SEQUENCE</scope>
</reference>
<feature type="non-terminal residue" evidence="1">
    <location>
        <position position="1"/>
    </location>
</feature>
<keyword evidence="1" id="KW-0969">Cilium</keyword>
<sequence>CIYARERLGCKALEMLNNKSVLHHCEISAIVIPSSKVILIGVYRPPRGNLDTFYATMTSILESPHVFGSRIALAGDFNVHLDERGNSREVDNFICFFESYGLKIKNFEITRPVSSHCLDTVISNIEESETKVLSYMLMDHYALLLGVPTTRPQYVPRPVPKRRITERGIIEFMGAISGGQFVGGDAEPNGIVNFIHGVFHGKFPLTQARRKPVVKSDPWFTTELRRMRDGLIEASDLAREGSMDAEEVKRIRRDYKFKMKIAEKD</sequence>
<gene>
    <name evidence="1" type="primary">flaC</name>
    <name evidence="1" type="ORF">CM83_102884</name>
</gene>
<feature type="non-terminal residue" evidence="1">
    <location>
        <position position="265"/>
    </location>
</feature>
<dbReference type="EMBL" id="GBHO01000891">
    <property type="protein sequence ID" value="JAG42713.1"/>
    <property type="molecule type" value="Transcribed_RNA"/>
</dbReference>
<dbReference type="SUPFAM" id="SSF56219">
    <property type="entry name" value="DNase I-like"/>
    <property type="match status" value="1"/>
</dbReference>
<dbReference type="PANTHER" id="PTHR33776">
    <property type="entry name" value="ENDO/EXONUCLEASE/PHOSPHATASE DOMAIN-CONTAINING PROTEIN"/>
    <property type="match status" value="1"/>
</dbReference>
<accession>A0A0A9ZGM5</accession>
<keyword evidence="1" id="KW-0966">Cell projection</keyword>
<organism evidence="1">
    <name type="scientific">Lygus hesperus</name>
    <name type="common">Western plant bug</name>
    <dbReference type="NCBI Taxonomy" id="30085"/>
    <lineage>
        <taxon>Eukaryota</taxon>
        <taxon>Metazoa</taxon>
        <taxon>Ecdysozoa</taxon>
        <taxon>Arthropoda</taxon>
        <taxon>Hexapoda</taxon>
        <taxon>Insecta</taxon>
        <taxon>Pterygota</taxon>
        <taxon>Neoptera</taxon>
        <taxon>Paraneoptera</taxon>
        <taxon>Hemiptera</taxon>
        <taxon>Heteroptera</taxon>
        <taxon>Panheteroptera</taxon>
        <taxon>Cimicomorpha</taxon>
        <taxon>Miridae</taxon>
        <taxon>Mirini</taxon>
        <taxon>Lygus</taxon>
    </lineage>
</organism>
<evidence type="ECO:0000313" key="1">
    <source>
        <dbReference type="EMBL" id="JAG42713.1"/>
    </source>
</evidence>
<reference evidence="1" key="2">
    <citation type="submission" date="2014-07" db="EMBL/GenBank/DDBJ databases">
        <authorList>
            <person name="Hull J."/>
        </authorList>
    </citation>
    <scope>NUCLEOTIDE SEQUENCE</scope>
</reference>
<keyword evidence="1" id="KW-0282">Flagellum</keyword>
<dbReference type="PANTHER" id="PTHR33776:SF3">
    <property type="entry name" value="PHD-TYPE DOMAIN-CONTAINING PROTEIN"/>
    <property type="match status" value="1"/>
</dbReference>
<dbReference type="Gene3D" id="3.60.10.10">
    <property type="entry name" value="Endonuclease/exonuclease/phosphatase"/>
    <property type="match status" value="1"/>
</dbReference>
<protein>
    <submittedName>
        <fullName evidence="1">Flagellin C</fullName>
    </submittedName>
</protein>
<dbReference type="InterPro" id="IPR036691">
    <property type="entry name" value="Endo/exonu/phosph_ase_sf"/>
</dbReference>